<dbReference type="Pfam" id="PF13672">
    <property type="entry name" value="PP2C_2"/>
    <property type="match status" value="1"/>
</dbReference>
<protein>
    <submittedName>
        <fullName evidence="2">Serine/threonine protein phosphatase PrpC</fullName>
    </submittedName>
</protein>
<dbReference type="PROSITE" id="PS51746">
    <property type="entry name" value="PPM_2"/>
    <property type="match status" value="1"/>
</dbReference>
<dbReference type="SMART" id="SM00331">
    <property type="entry name" value="PP2C_SIG"/>
    <property type="match status" value="1"/>
</dbReference>
<reference evidence="2 3" key="1">
    <citation type="submission" date="2023-07" db="EMBL/GenBank/DDBJ databases">
        <title>Genomic Encyclopedia of Type Strains, Phase IV (KMG-IV): sequencing the most valuable type-strain genomes for metagenomic binning, comparative biology and taxonomic classification.</title>
        <authorList>
            <person name="Goeker M."/>
        </authorList>
    </citation>
    <scope>NUCLEOTIDE SEQUENCE [LARGE SCALE GENOMIC DNA]</scope>
    <source>
        <strain evidence="2 3">DSM 15561</strain>
    </source>
</reference>
<comment type="caution">
    <text evidence="2">The sequence shown here is derived from an EMBL/GenBank/DDBJ whole genome shotgun (WGS) entry which is preliminary data.</text>
</comment>
<gene>
    <name evidence="2" type="ORF">QOZ99_000332</name>
</gene>
<dbReference type="SMART" id="SM00332">
    <property type="entry name" value="PP2Cc"/>
    <property type="match status" value="1"/>
</dbReference>
<dbReference type="SUPFAM" id="SSF81606">
    <property type="entry name" value="PP2C-like"/>
    <property type="match status" value="1"/>
</dbReference>
<dbReference type="RefSeq" id="WP_306888140.1">
    <property type="nucleotide sequence ID" value="NZ_JAUSVR010000001.1"/>
</dbReference>
<accession>A0ABU0LL77</accession>
<keyword evidence="3" id="KW-1185">Reference proteome</keyword>
<name>A0ABU0LL77_9HYPH</name>
<evidence type="ECO:0000313" key="2">
    <source>
        <dbReference type="EMBL" id="MDQ0509455.1"/>
    </source>
</evidence>
<organism evidence="2 3">
    <name type="scientific">Ancylobacter amanitiformis</name>
    <dbReference type="NCBI Taxonomy" id="217069"/>
    <lineage>
        <taxon>Bacteria</taxon>
        <taxon>Pseudomonadati</taxon>
        <taxon>Pseudomonadota</taxon>
        <taxon>Alphaproteobacteria</taxon>
        <taxon>Hyphomicrobiales</taxon>
        <taxon>Xanthobacteraceae</taxon>
        <taxon>Ancylobacter</taxon>
    </lineage>
</organism>
<evidence type="ECO:0000259" key="1">
    <source>
        <dbReference type="PROSITE" id="PS51746"/>
    </source>
</evidence>
<dbReference type="Gene3D" id="3.60.40.10">
    <property type="entry name" value="PPM-type phosphatase domain"/>
    <property type="match status" value="1"/>
</dbReference>
<evidence type="ECO:0000313" key="3">
    <source>
        <dbReference type="Proteomes" id="UP001235094"/>
    </source>
</evidence>
<dbReference type="InterPro" id="IPR036457">
    <property type="entry name" value="PPM-type-like_dom_sf"/>
</dbReference>
<dbReference type="CDD" id="cd00143">
    <property type="entry name" value="PP2Cc"/>
    <property type="match status" value="1"/>
</dbReference>
<feature type="domain" description="PPM-type phosphatase" evidence="1">
    <location>
        <begin position="15"/>
        <end position="236"/>
    </location>
</feature>
<dbReference type="InterPro" id="IPR015655">
    <property type="entry name" value="PP2C"/>
</dbReference>
<sequence length="243" mass="25660">MTGAPTRPILPWQLDVSSASRAGVSRQMNEDSFAVMAEQALFAVADGIGGLVEGAVASRAIVEVVARVVTPGASLETRVREAEDALHHVNDALFEEGLGRRPPVNLGSTIVLLLVGETAGVCLWAGDSRAYLRRGGELHQLTHDHSLCAQHGGIHPRNVITRAIGPSREVEIDCCVVDIAPGDVLLLCTDGVSNVLDDARLTQLLRGPMAGMADRIVTEAVTRGSRDDVTAVTVRIPAGEDLP</sequence>
<dbReference type="PANTHER" id="PTHR47992">
    <property type="entry name" value="PROTEIN PHOSPHATASE"/>
    <property type="match status" value="1"/>
</dbReference>
<dbReference type="InterPro" id="IPR001932">
    <property type="entry name" value="PPM-type_phosphatase-like_dom"/>
</dbReference>
<dbReference type="Proteomes" id="UP001235094">
    <property type="component" value="Unassembled WGS sequence"/>
</dbReference>
<dbReference type="EMBL" id="JAUSVR010000001">
    <property type="protein sequence ID" value="MDQ0509455.1"/>
    <property type="molecule type" value="Genomic_DNA"/>
</dbReference>
<proteinExistence type="predicted"/>